<organism evidence="3 4">
    <name type="scientific">Pontibacter saemangeumensis</name>
    <dbReference type="NCBI Taxonomy" id="1084525"/>
    <lineage>
        <taxon>Bacteria</taxon>
        <taxon>Pseudomonadati</taxon>
        <taxon>Bacteroidota</taxon>
        <taxon>Cytophagia</taxon>
        <taxon>Cytophagales</taxon>
        <taxon>Hymenobacteraceae</taxon>
        <taxon>Pontibacter</taxon>
    </lineage>
</organism>
<evidence type="ECO:0000313" key="3">
    <source>
        <dbReference type="EMBL" id="GAA4438651.1"/>
    </source>
</evidence>
<evidence type="ECO:0000256" key="1">
    <source>
        <dbReference type="SAM" id="SignalP"/>
    </source>
</evidence>
<dbReference type="Pfam" id="PF11827">
    <property type="entry name" value="DUF3347"/>
    <property type="match status" value="1"/>
</dbReference>
<gene>
    <name evidence="3" type="ORF">GCM10023188_34330</name>
</gene>
<evidence type="ECO:0000313" key="4">
    <source>
        <dbReference type="Proteomes" id="UP001500552"/>
    </source>
</evidence>
<dbReference type="RefSeq" id="WP_345160772.1">
    <property type="nucleotide sequence ID" value="NZ_BAABHC010000016.1"/>
</dbReference>
<keyword evidence="4" id="KW-1185">Reference proteome</keyword>
<dbReference type="EMBL" id="BAABHC010000016">
    <property type="protein sequence ID" value="GAA4438651.1"/>
    <property type="molecule type" value="Genomic_DNA"/>
</dbReference>
<proteinExistence type="predicted"/>
<reference evidence="4" key="1">
    <citation type="journal article" date="2019" name="Int. J. Syst. Evol. Microbiol.">
        <title>The Global Catalogue of Microorganisms (GCM) 10K type strain sequencing project: providing services to taxonomists for standard genome sequencing and annotation.</title>
        <authorList>
            <consortium name="The Broad Institute Genomics Platform"/>
            <consortium name="The Broad Institute Genome Sequencing Center for Infectious Disease"/>
            <person name="Wu L."/>
            <person name="Ma J."/>
        </authorList>
    </citation>
    <scope>NUCLEOTIDE SEQUENCE [LARGE SCALE GENOMIC DNA]</scope>
    <source>
        <strain evidence="4">JCM 17926</strain>
    </source>
</reference>
<dbReference type="InterPro" id="IPR021782">
    <property type="entry name" value="DUF3347"/>
</dbReference>
<evidence type="ECO:0000259" key="2">
    <source>
        <dbReference type="Pfam" id="PF11827"/>
    </source>
</evidence>
<keyword evidence="1" id="KW-0732">Signal</keyword>
<name>A0ABP8LZG9_9BACT</name>
<comment type="caution">
    <text evidence="3">The sequence shown here is derived from an EMBL/GenBank/DDBJ whole genome shotgun (WGS) entry which is preliminary data.</text>
</comment>
<protein>
    <recommendedName>
        <fullName evidence="2">DUF3347 domain-containing protein</fullName>
    </recommendedName>
</protein>
<dbReference type="PROSITE" id="PS51257">
    <property type="entry name" value="PROKAR_LIPOPROTEIN"/>
    <property type="match status" value="1"/>
</dbReference>
<dbReference type="Proteomes" id="UP001500552">
    <property type="component" value="Unassembled WGS sequence"/>
</dbReference>
<feature type="domain" description="DUF3347" evidence="2">
    <location>
        <begin position="69"/>
        <end position="158"/>
    </location>
</feature>
<feature type="chain" id="PRO_5046178981" description="DUF3347 domain-containing protein" evidence="1">
    <location>
        <begin position="21"/>
        <end position="206"/>
    </location>
</feature>
<feature type="signal peptide" evidence="1">
    <location>
        <begin position="1"/>
        <end position="20"/>
    </location>
</feature>
<sequence length="206" mass="21864">MKKTLFAAAVVAAFTFSACSENTTESTETTVENTEAAPTEAALVSGVVVETPDYSNVAEPMKTQISQLVSQYLKLKDALVASDADAAKAAATEVLGTANAMPVATLTTDEKAYAEEKTAQVISSAEQIAAASDVEAQRAQLEPLSESVFSLAKAYDAGSQSLYYQHCPMALNNKGAYWLSANEEIQNPYFGDKMLKCGSTEEVYAD</sequence>
<accession>A0ABP8LZG9</accession>